<dbReference type="Pfam" id="PF12853">
    <property type="entry name" value="NADH_u_ox_C"/>
    <property type="match status" value="1"/>
</dbReference>
<dbReference type="PANTHER" id="PTHR34062">
    <property type="entry name" value="OXIDOREDUCTASE 21 KDA SUBUNIT, PUTATIVE (AFU_ORTHOLOGUE AFUA_4G04750)-RELATED"/>
    <property type="match status" value="1"/>
</dbReference>
<dbReference type="InterPro" id="IPR024549">
    <property type="entry name" value="NADH-UbQ_OxRdtase_su21_C_fun"/>
</dbReference>
<dbReference type="OrthoDB" id="196140at2759"/>
<dbReference type="Proteomes" id="UP000193067">
    <property type="component" value="Unassembled WGS sequence"/>
</dbReference>
<evidence type="ECO:0000256" key="1">
    <source>
        <dbReference type="SAM" id="MobiDB-lite"/>
    </source>
</evidence>
<sequence>MPNKVVETPFPLIDADPHASRVIRYMRPSDYAVWAGATAAAPTALYLWDKWDPSKLKIRSQLRLGGLLGFVGGFLLAYQRSSFRFWGWTENKREEEKDFAELSDRARRGLPLYGESDQPEWIQGVAYRNSAFSQLKFHIFPMFNLVNHPHHGTDPEKYKPKDEPTSTSTSS</sequence>
<dbReference type="STRING" id="1353009.A0A1Y2IS76"/>
<feature type="compositionally biased region" description="Basic and acidic residues" evidence="1">
    <location>
        <begin position="151"/>
        <end position="164"/>
    </location>
</feature>
<keyword evidence="2" id="KW-0472">Membrane</keyword>
<proteinExistence type="predicted"/>
<evidence type="ECO:0000313" key="5">
    <source>
        <dbReference type="EMBL" id="OSD03071.1"/>
    </source>
</evidence>
<dbReference type="InterPro" id="IPR019721">
    <property type="entry name" value="NADH-UbQ_OxRdtase_su21_N"/>
</dbReference>
<name>A0A1Y2IS76_TRAC3</name>
<dbReference type="InterPro" id="IPR053229">
    <property type="entry name" value="NADH-Q_oxidrdct_subunit"/>
</dbReference>
<evidence type="ECO:0000259" key="4">
    <source>
        <dbReference type="Pfam" id="PF12853"/>
    </source>
</evidence>
<evidence type="ECO:0000259" key="3">
    <source>
        <dbReference type="Pfam" id="PF10785"/>
    </source>
</evidence>
<accession>A0A1Y2IS76</accession>
<keyword evidence="2" id="KW-0812">Transmembrane</keyword>
<feature type="domain" description="NADH-ubiquinone oxidoreductase 21kDa subunit N-terminal" evidence="3">
    <location>
        <begin position="8"/>
        <end position="90"/>
    </location>
</feature>
<organism evidence="5 6">
    <name type="scientific">Trametes coccinea (strain BRFM310)</name>
    <name type="common">Pycnoporus coccineus</name>
    <dbReference type="NCBI Taxonomy" id="1353009"/>
    <lineage>
        <taxon>Eukaryota</taxon>
        <taxon>Fungi</taxon>
        <taxon>Dikarya</taxon>
        <taxon>Basidiomycota</taxon>
        <taxon>Agaricomycotina</taxon>
        <taxon>Agaricomycetes</taxon>
        <taxon>Polyporales</taxon>
        <taxon>Polyporaceae</taxon>
        <taxon>Trametes</taxon>
    </lineage>
</organism>
<dbReference type="Pfam" id="PF10785">
    <property type="entry name" value="NADH-u_ox-rdase"/>
    <property type="match status" value="1"/>
</dbReference>
<feature type="transmembrane region" description="Helical" evidence="2">
    <location>
        <begin position="60"/>
        <end position="78"/>
    </location>
</feature>
<reference evidence="5 6" key="1">
    <citation type="journal article" date="2015" name="Biotechnol. Biofuels">
        <title>Enhanced degradation of softwood versus hardwood by the white-rot fungus Pycnoporus coccineus.</title>
        <authorList>
            <person name="Couturier M."/>
            <person name="Navarro D."/>
            <person name="Chevret D."/>
            <person name="Henrissat B."/>
            <person name="Piumi F."/>
            <person name="Ruiz-Duenas F.J."/>
            <person name="Martinez A.T."/>
            <person name="Grigoriev I.V."/>
            <person name="Riley R."/>
            <person name="Lipzen A."/>
            <person name="Berrin J.G."/>
            <person name="Master E.R."/>
            <person name="Rosso M.N."/>
        </authorList>
    </citation>
    <scope>NUCLEOTIDE SEQUENCE [LARGE SCALE GENOMIC DNA]</scope>
    <source>
        <strain evidence="5 6">BRFM310</strain>
    </source>
</reference>
<evidence type="ECO:0000313" key="6">
    <source>
        <dbReference type="Proteomes" id="UP000193067"/>
    </source>
</evidence>
<dbReference type="PANTHER" id="PTHR34062:SF1">
    <property type="entry name" value="NADH-UBIQUINONE OXIDOREDUCTASE 21KDA SUBUNIT N-TERMINAL DOMAIN-CONTAINING PROTEIN"/>
    <property type="match status" value="1"/>
</dbReference>
<feature type="domain" description="NADH-ubiquinone oxidoreductase 21kDa subunit C-terminal fungi" evidence="4">
    <location>
        <begin position="101"/>
        <end position="159"/>
    </location>
</feature>
<gene>
    <name evidence="5" type="ORF">PYCCODRAFT_1366308</name>
</gene>
<evidence type="ECO:0000256" key="2">
    <source>
        <dbReference type="SAM" id="Phobius"/>
    </source>
</evidence>
<feature type="transmembrane region" description="Helical" evidence="2">
    <location>
        <begin position="31"/>
        <end position="48"/>
    </location>
</feature>
<keyword evidence="2" id="KW-1133">Transmembrane helix</keyword>
<dbReference type="EMBL" id="KZ084102">
    <property type="protein sequence ID" value="OSD03071.1"/>
    <property type="molecule type" value="Genomic_DNA"/>
</dbReference>
<protein>
    <submittedName>
        <fullName evidence="5">Uncharacterized protein</fullName>
    </submittedName>
</protein>
<dbReference type="AlphaFoldDB" id="A0A1Y2IS76"/>
<feature type="region of interest" description="Disordered" evidence="1">
    <location>
        <begin position="151"/>
        <end position="171"/>
    </location>
</feature>
<keyword evidence="6" id="KW-1185">Reference proteome</keyword>